<evidence type="ECO:0000256" key="8">
    <source>
        <dbReference type="SAM" id="MobiDB-lite"/>
    </source>
</evidence>
<gene>
    <name evidence="12" type="ORF">DEJ47_20205</name>
</gene>
<evidence type="ECO:0000256" key="4">
    <source>
        <dbReference type="ARBA" id="ARBA00022729"/>
    </source>
</evidence>
<protein>
    <submittedName>
        <fullName evidence="12">Chaplin</fullName>
    </submittedName>
</protein>
<keyword evidence="6 7" id="KW-0034">Amyloid</keyword>
<evidence type="ECO:0000256" key="10">
    <source>
        <dbReference type="SAM" id="SignalP"/>
    </source>
</evidence>
<evidence type="ECO:0000256" key="3">
    <source>
        <dbReference type="ARBA" id="ARBA00022525"/>
    </source>
</evidence>
<feature type="transmembrane region" description="Helical" evidence="9">
    <location>
        <begin position="273"/>
        <end position="291"/>
    </location>
</feature>
<feature type="region of interest" description="Disordered" evidence="8">
    <location>
        <begin position="77"/>
        <end position="128"/>
    </location>
</feature>
<dbReference type="Proteomes" id="UP000323046">
    <property type="component" value="Chromosome"/>
</dbReference>
<dbReference type="GO" id="GO:0007155">
    <property type="term" value="P:cell adhesion"/>
    <property type="evidence" value="ECO:0007669"/>
    <property type="project" value="UniProtKB-KW"/>
</dbReference>
<keyword evidence="5" id="KW-0130">Cell adhesion</keyword>
<dbReference type="Pfam" id="PF03777">
    <property type="entry name" value="ChpA-C"/>
    <property type="match status" value="2"/>
</dbReference>
<dbReference type="InterPro" id="IPR005528">
    <property type="entry name" value="ChpA-H"/>
</dbReference>
<evidence type="ECO:0000313" key="13">
    <source>
        <dbReference type="Proteomes" id="UP000323046"/>
    </source>
</evidence>
<feature type="domain" description="Chaplin" evidence="11">
    <location>
        <begin position="129"/>
        <end position="169"/>
    </location>
</feature>
<keyword evidence="9" id="KW-1133">Transmembrane helix</keyword>
<keyword evidence="9" id="KW-0812">Transmembrane</keyword>
<dbReference type="PROSITE" id="PS51884">
    <property type="entry name" value="CHAPLIN"/>
    <property type="match status" value="2"/>
</dbReference>
<feature type="compositionally biased region" description="Polar residues" evidence="8">
    <location>
        <begin position="105"/>
        <end position="121"/>
    </location>
</feature>
<evidence type="ECO:0000256" key="2">
    <source>
        <dbReference type="ARBA" id="ARBA00022512"/>
    </source>
</evidence>
<evidence type="ECO:0000259" key="11">
    <source>
        <dbReference type="PROSITE" id="PS51884"/>
    </source>
</evidence>
<evidence type="ECO:0000256" key="5">
    <source>
        <dbReference type="ARBA" id="ARBA00022889"/>
    </source>
</evidence>
<dbReference type="EMBL" id="CP029193">
    <property type="protein sequence ID" value="QES28449.1"/>
    <property type="molecule type" value="Genomic_DNA"/>
</dbReference>
<feature type="region of interest" description="Disordered" evidence="8">
    <location>
        <begin position="168"/>
        <end position="254"/>
    </location>
</feature>
<feature type="compositionally biased region" description="Basic residues" evidence="8">
    <location>
        <begin position="177"/>
        <end position="186"/>
    </location>
</feature>
<proteinExistence type="predicted"/>
<dbReference type="AlphaFoldDB" id="A0A5P2BJA1"/>
<name>A0A5P2BJA1_STRVZ</name>
<organism evidence="12 13">
    <name type="scientific">Streptomyces venezuelae</name>
    <dbReference type="NCBI Taxonomy" id="54571"/>
    <lineage>
        <taxon>Bacteria</taxon>
        <taxon>Bacillati</taxon>
        <taxon>Actinomycetota</taxon>
        <taxon>Actinomycetes</taxon>
        <taxon>Kitasatosporales</taxon>
        <taxon>Streptomycetaceae</taxon>
        <taxon>Streptomyces</taxon>
    </lineage>
</organism>
<evidence type="ECO:0000313" key="12">
    <source>
        <dbReference type="EMBL" id="QES28449.1"/>
    </source>
</evidence>
<feature type="compositionally biased region" description="Low complexity" evidence="8">
    <location>
        <begin position="77"/>
        <end position="94"/>
    </location>
</feature>
<evidence type="ECO:0000256" key="7">
    <source>
        <dbReference type="PROSITE-ProRule" id="PRU01232"/>
    </source>
</evidence>
<dbReference type="OrthoDB" id="3544424at2"/>
<evidence type="ECO:0000256" key="1">
    <source>
        <dbReference type="ARBA" id="ARBA00004191"/>
    </source>
</evidence>
<evidence type="ECO:0000256" key="6">
    <source>
        <dbReference type="ARBA" id="ARBA00023087"/>
    </source>
</evidence>
<accession>A0A5P2BJA1</accession>
<reference evidence="12 13" key="1">
    <citation type="submission" date="2018-05" db="EMBL/GenBank/DDBJ databases">
        <title>Streptomyces venezuelae.</title>
        <authorList>
            <person name="Kim W."/>
            <person name="Lee N."/>
            <person name="Cho B.-K."/>
        </authorList>
    </citation>
    <scope>NUCLEOTIDE SEQUENCE [LARGE SCALE GENOMIC DNA]</scope>
    <source>
        <strain evidence="12 13">ATCC 14583</strain>
    </source>
</reference>
<comment type="subcellular location">
    <subcellularLocation>
        <location evidence="1">Secreted</location>
        <location evidence="1">Cell wall</location>
    </subcellularLocation>
</comment>
<feature type="signal peptide" evidence="10">
    <location>
        <begin position="1"/>
        <end position="28"/>
    </location>
</feature>
<feature type="chain" id="PRO_5024999190" evidence="10">
    <location>
        <begin position="29"/>
        <end position="300"/>
    </location>
</feature>
<evidence type="ECO:0000256" key="9">
    <source>
        <dbReference type="SAM" id="Phobius"/>
    </source>
</evidence>
<keyword evidence="13" id="KW-1185">Reference proteome</keyword>
<sequence length="300" mass="28558">MRQALSKGMLSAAAATSILSLSGASAFAAGGANGQASGSPGFLSGNNVQAPVEVPVNVCGNSVNGAGAGNPAFGNSCGSSSHAHGHTHSGPGASRSVPSAPKAASHTTDGSARPTGSTGSSAVGDAARSPGVLAGNNAKAPADVPVNACGNTADVVAGLSPAMGNGCNAEAGAGTSSHHHGQHHPGRHQDPHRQPPSGVVPPAGHTPQGPGTHPRAMPPGHPGANGHSEASSFTAPGHAPHGDRAARPVHAASAHAAPAPGDMLAATGVDGTLLGAAGTSVALLLGGAILYRRGMPAPGR</sequence>
<keyword evidence="4 10" id="KW-0732">Signal</keyword>
<keyword evidence="2" id="KW-0134">Cell wall</keyword>
<feature type="domain" description="Chaplin" evidence="11">
    <location>
        <begin position="39"/>
        <end position="79"/>
    </location>
</feature>
<dbReference type="RefSeq" id="WP_150170290.1">
    <property type="nucleotide sequence ID" value="NZ_CP029193.1"/>
</dbReference>
<keyword evidence="3" id="KW-0964">Secreted</keyword>
<keyword evidence="9" id="KW-0472">Membrane</keyword>